<proteinExistence type="predicted"/>
<keyword evidence="1" id="KW-1133">Transmembrane helix</keyword>
<organism evidence="2">
    <name type="scientific">Chromera velia CCMP2878</name>
    <dbReference type="NCBI Taxonomy" id="1169474"/>
    <lineage>
        <taxon>Eukaryota</taxon>
        <taxon>Sar</taxon>
        <taxon>Alveolata</taxon>
        <taxon>Colpodellida</taxon>
        <taxon>Chromeraceae</taxon>
        <taxon>Chromera</taxon>
    </lineage>
</organism>
<feature type="transmembrane region" description="Helical" evidence="1">
    <location>
        <begin position="342"/>
        <end position="361"/>
    </location>
</feature>
<reference evidence="2" key="1">
    <citation type="submission" date="2014-11" db="EMBL/GenBank/DDBJ databases">
        <authorList>
            <person name="Otto D Thomas"/>
            <person name="Naeem Raeece"/>
        </authorList>
    </citation>
    <scope>NUCLEOTIDE SEQUENCE</scope>
</reference>
<keyword evidence="1" id="KW-0812">Transmembrane</keyword>
<evidence type="ECO:0000256" key="1">
    <source>
        <dbReference type="SAM" id="Phobius"/>
    </source>
</evidence>
<feature type="transmembrane region" description="Helical" evidence="1">
    <location>
        <begin position="367"/>
        <end position="388"/>
    </location>
</feature>
<keyword evidence="1" id="KW-0472">Membrane</keyword>
<name>A0A0G4GE89_9ALVE</name>
<dbReference type="EMBL" id="CDMZ01001108">
    <property type="protein sequence ID" value="CEM27396.1"/>
    <property type="molecule type" value="Genomic_DNA"/>
</dbReference>
<dbReference type="AlphaFoldDB" id="A0A0G4GE89"/>
<evidence type="ECO:0000313" key="2">
    <source>
        <dbReference type="EMBL" id="CEM27396.1"/>
    </source>
</evidence>
<sequence length="394" mass="43831">MPFRLIHEISDRLPFLPPFSEYLQAPRGVSASSLTPLRSTTTLRGASPAGISALKKKSEEEGEDTTGWYTDEEPFYPCYEASMKILELFFHIYDIVAVTWDPEELKELEEHEGFKKSYMKAQWAIADKIAGVMDAELAWGCMDYFKELSIDKKCTEIFSSPIQLPEEEYVDKKRDEKMKARCKQLGNKSEMNSHVTSALVKDLDFSFFLSCLLQVKDLDFNQLPLQSPKLAVDLINPEISMNADTGPTWDSLLEMAEKGEPPSCPRDPVRSKLMEKNEKKGVGLVRTLSDEWKQFDYVYGGEYADFAQVEEQVIHSPAALLQKGVGPGMFDGFFKGLNVAKYAALGLIVGGVMLFICGGVVVKVVAYVVATIGVTIGIAALVALIKVASAMTKR</sequence>
<protein>
    <submittedName>
        <fullName evidence="2">Uncharacterized protein</fullName>
    </submittedName>
</protein>
<dbReference type="PhylomeDB" id="A0A0G4GE89"/>
<accession>A0A0G4GE89</accession>
<gene>
    <name evidence="2" type="ORF">Cvel_21394.t1.CR1</name>
</gene>
<dbReference type="VEuPathDB" id="CryptoDB:Cvel_21394"/>